<dbReference type="InterPro" id="IPR011042">
    <property type="entry name" value="6-blade_b-propeller_TolB-like"/>
</dbReference>
<gene>
    <name evidence="4" type="ORF">GCM10009066_03890</name>
</gene>
<keyword evidence="5" id="KW-1185">Reference proteome</keyword>
<proteinExistence type="predicted"/>
<dbReference type="InterPro" id="IPR002470">
    <property type="entry name" value="Peptidase_S9A"/>
</dbReference>
<dbReference type="GO" id="GO:0004252">
    <property type="term" value="F:serine-type endopeptidase activity"/>
    <property type="evidence" value="ECO:0007669"/>
    <property type="project" value="InterPro"/>
</dbReference>
<dbReference type="AlphaFoldDB" id="A0AAV3S3P5"/>
<feature type="domain" description="Peptidase S9 prolyl oligopeptidase catalytic" evidence="3">
    <location>
        <begin position="399"/>
        <end position="599"/>
    </location>
</feature>
<dbReference type="InterPro" id="IPR029058">
    <property type="entry name" value="AB_hydrolase_fold"/>
</dbReference>
<dbReference type="PRINTS" id="PR00862">
    <property type="entry name" value="PROLIGOPTASE"/>
</dbReference>
<sequence length="600" mass="65886">MAYDIERYLNVRSAGGPSFGPDGQLAFTMDTTGVAQVWRLDQPRAWPDQLSFHEESVSVASYSPTRDELVYGMDRGGNERTQLYRLAGDGSEEVALTDDPETIHGWGGWSHDGERFAFTANRRDEGSFDAYVQSRDAAGPDAAELVVDGQERDLLSVAGWSPSDDRLLLHETHSNRSHDLHVHDLDTGETEALTAERGGEVRYSSVAWGPDGKTLYVATDHERDTLALRELDPETGDLGPVEIGGDWDVSGVSVDAATRTMAVVRNIEGYSDLSLFRLEHDGERVALADPDLPDGVLMGLSVGPDGERLAAAVSTPTQNTNVHVVDLEGGASERWTDAATAGIPKATFHEPELVHYESFDGLDVPAFCTFPDGDGPHPVIVDIHGGPESQRRPYFLALRQYFVDNGYAVFEPNVRGSSGYGRRYMNRDDVEQRMDAVADLDAGVEWLTARDDVDDDRIVAYGGSYGGFMVLAALTEYPERWAAGVDVVGIANFVTFLENTGEWRRDHREAEYGSLAEDREFLESISPINNIGDIAAPLLVMHGANDPRVPVDEAAQIADEASEHVPVEKLIFEDEGHGFSKLENRITAYRTVVDFLDEHV</sequence>
<dbReference type="Pfam" id="PF00326">
    <property type="entry name" value="Peptidase_S9"/>
    <property type="match status" value="1"/>
</dbReference>
<reference evidence="4 5" key="1">
    <citation type="journal article" date="2019" name="Int. J. Syst. Evol. Microbiol.">
        <title>The Global Catalogue of Microorganisms (GCM) 10K type strain sequencing project: providing services to taxonomists for standard genome sequencing and annotation.</title>
        <authorList>
            <consortium name="The Broad Institute Genomics Platform"/>
            <consortium name="The Broad Institute Genome Sequencing Center for Infectious Disease"/>
            <person name="Wu L."/>
            <person name="Ma J."/>
        </authorList>
    </citation>
    <scope>NUCLEOTIDE SEQUENCE [LARGE SCALE GENOMIC DNA]</scope>
    <source>
        <strain evidence="4 5">JCM 16330</strain>
    </source>
</reference>
<dbReference type="Gene3D" id="3.40.50.1820">
    <property type="entry name" value="alpha/beta hydrolase"/>
    <property type="match status" value="1"/>
</dbReference>
<evidence type="ECO:0000256" key="1">
    <source>
        <dbReference type="ARBA" id="ARBA00022801"/>
    </source>
</evidence>
<dbReference type="EMBL" id="BAAABL010000021">
    <property type="protein sequence ID" value="GAA0292593.1"/>
    <property type="molecule type" value="Genomic_DNA"/>
</dbReference>
<evidence type="ECO:0000313" key="5">
    <source>
        <dbReference type="Proteomes" id="UP001500837"/>
    </source>
</evidence>
<dbReference type="PANTHER" id="PTHR42776:SF27">
    <property type="entry name" value="DIPEPTIDYL PEPTIDASE FAMILY MEMBER 6"/>
    <property type="match status" value="1"/>
</dbReference>
<protein>
    <submittedName>
        <fullName evidence="4">S9 family peptidase</fullName>
    </submittedName>
</protein>
<dbReference type="SUPFAM" id="SSF82171">
    <property type="entry name" value="DPP6 N-terminal domain-like"/>
    <property type="match status" value="1"/>
</dbReference>
<keyword evidence="2" id="KW-0720">Serine protease</keyword>
<dbReference type="InterPro" id="IPR011659">
    <property type="entry name" value="WD40"/>
</dbReference>
<evidence type="ECO:0000256" key="2">
    <source>
        <dbReference type="ARBA" id="ARBA00022825"/>
    </source>
</evidence>
<keyword evidence="1" id="KW-0378">Hydrolase</keyword>
<dbReference type="Gene3D" id="2.120.10.30">
    <property type="entry name" value="TolB, C-terminal domain"/>
    <property type="match status" value="2"/>
</dbReference>
<dbReference type="Pfam" id="PF07676">
    <property type="entry name" value="PD40"/>
    <property type="match status" value="2"/>
</dbReference>
<dbReference type="GO" id="GO:0006508">
    <property type="term" value="P:proteolysis"/>
    <property type="evidence" value="ECO:0007669"/>
    <property type="project" value="InterPro"/>
</dbReference>
<evidence type="ECO:0000313" key="4">
    <source>
        <dbReference type="EMBL" id="GAA0292593.1"/>
    </source>
</evidence>
<dbReference type="PANTHER" id="PTHR42776">
    <property type="entry name" value="SERINE PEPTIDASE S9 FAMILY MEMBER"/>
    <property type="match status" value="1"/>
</dbReference>
<accession>A0AAV3S3P5</accession>
<organism evidence="4 5">
    <name type="scientific">Halarchaeum salinum</name>
    <dbReference type="NCBI Taxonomy" id="489912"/>
    <lineage>
        <taxon>Archaea</taxon>
        <taxon>Methanobacteriati</taxon>
        <taxon>Methanobacteriota</taxon>
        <taxon>Stenosarchaea group</taxon>
        <taxon>Halobacteria</taxon>
        <taxon>Halobacteriales</taxon>
        <taxon>Halobacteriaceae</taxon>
    </lineage>
</organism>
<name>A0AAV3S3P5_9EURY</name>
<comment type="caution">
    <text evidence="4">The sequence shown here is derived from an EMBL/GenBank/DDBJ whole genome shotgun (WGS) entry which is preliminary data.</text>
</comment>
<dbReference type="RefSeq" id="WP_211311755.1">
    <property type="nucleotide sequence ID" value="NZ_BAAABL010000021.1"/>
</dbReference>
<keyword evidence="2" id="KW-0645">Protease</keyword>
<dbReference type="Proteomes" id="UP001500837">
    <property type="component" value="Unassembled WGS sequence"/>
</dbReference>
<dbReference type="SUPFAM" id="SSF53474">
    <property type="entry name" value="alpha/beta-Hydrolases"/>
    <property type="match status" value="1"/>
</dbReference>
<evidence type="ECO:0000259" key="3">
    <source>
        <dbReference type="Pfam" id="PF00326"/>
    </source>
</evidence>
<dbReference type="InterPro" id="IPR001375">
    <property type="entry name" value="Peptidase_S9_cat"/>
</dbReference>